<feature type="transmembrane region" description="Helical" evidence="6">
    <location>
        <begin position="101"/>
        <end position="119"/>
    </location>
</feature>
<dbReference type="GO" id="GO:0000271">
    <property type="term" value="P:polysaccharide biosynthetic process"/>
    <property type="evidence" value="ECO:0007669"/>
    <property type="project" value="InterPro"/>
</dbReference>
<dbReference type="RefSeq" id="WP_136006563.1">
    <property type="nucleotide sequence ID" value="NZ_SRYR01000003.1"/>
</dbReference>
<dbReference type="OrthoDB" id="9812049at2"/>
<feature type="domain" description="GtrA/DPMS transmembrane" evidence="7">
    <location>
        <begin position="14"/>
        <end position="121"/>
    </location>
</feature>
<keyword evidence="3 6" id="KW-0812">Transmembrane</keyword>
<protein>
    <submittedName>
        <fullName evidence="8">GtrA family protein</fullName>
    </submittedName>
</protein>
<feature type="transmembrane region" description="Helical" evidence="6">
    <location>
        <begin position="43"/>
        <end position="63"/>
    </location>
</feature>
<proteinExistence type="inferred from homology"/>
<evidence type="ECO:0000256" key="2">
    <source>
        <dbReference type="ARBA" id="ARBA00009399"/>
    </source>
</evidence>
<comment type="similarity">
    <text evidence="2">Belongs to the GtrA family.</text>
</comment>
<comment type="caution">
    <text evidence="8">The sequence shown here is derived from an EMBL/GenBank/DDBJ whole genome shotgun (WGS) entry which is preliminary data.</text>
</comment>
<gene>
    <name evidence="8" type="ORF">E5347_08940</name>
</gene>
<dbReference type="Proteomes" id="UP000306888">
    <property type="component" value="Unassembled WGS sequence"/>
</dbReference>
<evidence type="ECO:0000313" key="9">
    <source>
        <dbReference type="Proteomes" id="UP000306888"/>
    </source>
</evidence>
<feature type="transmembrane region" description="Helical" evidence="6">
    <location>
        <begin position="75"/>
        <end position="95"/>
    </location>
</feature>
<evidence type="ECO:0000256" key="4">
    <source>
        <dbReference type="ARBA" id="ARBA00022989"/>
    </source>
</evidence>
<dbReference type="AlphaFoldDB" id="A0A4S2DJF7"/>
<feature type="transmembrane region" description="Helical" evidence="6">
    <location>
        <begin position="12"/>
        <end position="37"/>
    </location>
</feature>
<evidence type="ECO:0000256" key="3">
    <source>
        <dbReference type="ARBA" id="ARBA00022692"/>
    </source>
</evidence>
<name>A0A4S2DJF7_9CLOT</name>
<dbReference type="Pfam" id="PF04138">
    <property type="entry name" value="GtrA_DPMS_TM"/>
    <property type="match status" value="1"/>
</dbReference>
<evidence type="ECO:0000256" key="5">
    <source>
        <dbReference type="ARBA" id="ARBA00023136"/>
    </source>
</evidence>
<keyword evidence="5 6" id="KW-0472">Membrane</keyword>
<organism evidence="8 9">
    <name type="scientific">Clostridium sartagoforme</name>
    <dbReference type="NCBI Taxonomy" id="84031"/>
    <lineage>
        <taxon>Bacteria</taxon>
        <taxon>Bacillati</taxon>
        <taxon>Bacillota</taxon>
        <taxon>Clostridia</taxon>
        <taxon>Eubacteriales</taxon>
        <taxon>Clostridiaceae</taxon>
        <taxon>Clostridium</taxon>
    </lineage>
</organism>
<evidence type="ECO:0000256" key="6">
    <source>
        <dbReference type="SAM" id="Phobius"/>
    </source>
</evidence>
<dbReference type="GO" id="GO:0005886">
    <property type="term" value="C:plasma membrane"/>
    <property type="evidence" value="ECO:0007669"/>
    <property type="project" value="TreeGrafter"/>
</dbReference>
<keyword evidence="4 6" id="KW-1133">Transmembrane helix</keyword>
<dbReference type="PANTHER" id="PTHR38459">
    <property type="entry name" value="PROPHAGE BACTOPRENOL-LINKED GLUCOSE TRANSLOCASE HOMOLOG"/>
    <property type="match status" value="1"/>
</dbReference>
<accession>A0A4S2DJF7</accession>
<sequence>MKILDKKQIGEIIRFGIVGVLATIIQYLVYVILYNFIGTNIAFTLGYIVSLIFNFILSNYFTFKTNPNKEKGVKFLLAHGFNYGLQMVLLNLFNMVGVHKAISPFLVYCISIPVNFLLVRKALGTKE</sequence>
<dbReference type="InterPro" id="IPR051401">
    <property type="entry name" value="GtrA_CellWall_Glycosyl"/>
</dbReference>
<dbReference type="InterPro" id="IPR007267">
    <property type="entry name" value="GtrA_DPMS_TM"/>
</dbReference>
<evidence type="ECO:0000259" key="7">
    <source>
        <dbReference type="Pfam" id="PF04138"/>
    </source>
</evidence>
<evidence type="ECO:0000313" key="8">
    <source>
        <dbReference type="EMBL" id="TGY42336.1"/>
    </source>
</evidence>
<reference evidence="8 9" key="1">
    <citation type="submission" date="2019-04" db="EMBL/GenBank/DDBJ databases">
        <title>Microbes associate with the intestines of laboratory mice.</title>
        <authorList>
            <person name="Navarre W."/>
            <person name="Wong E."/>
            <person name="Huang K."/>
            <person name="Tropini C."/>
            <person name="Ng K."/>
            <person name="Yu B."/>
        </authorList>
    </citation>
    <scope>NUCLEOTIDE SEQUENCE [LARGE SCALE GENOMIC DNA]</scope>
    <source>
        <strain evidence="8 9">NM50_B9-20</strain>
    </source>
</reference>
<dbReference type="PANTHER" id="PTHR38459:SF1">
    <property type="entry name" value="PROPHAGE BACTOPRENOL-LINKED GLUCOSE TRANSLOCASE HOMOLOG"/>
    <property type="match status" value="1"/>
</dbReference>
<evidence type="ECO:0000256" key="1">
    <source>
        <dbReference type="ARBA" id="ARBA00004141"/>
    </source>
</evidence>
<dbReference type="EMBL" id="SRYR01000003">
    <property type="protein sequence ID" value="TGY42336.1"/>
    <property type="molecule type" value="Genomic_DNA"/>
</dbReference>
<keyword evidence="9" id="KW-1185">Reference proteome</keyword>
<comment type="subcellular location">
    <subcellularLocation>
        <location evidence="1">Membrane</location>
        <topology evidence="1">Multi-pass membrane protein</topology>
    </subcellularLocation>
</comment>